<name>A0A0R1H3P8_9LACO</name>
<accession>A0A0R1H3P8</accession>
<comment type="function">
    <text evidence="6">Bidirectionally degrades single-stranded DNA into large acid-insoluble oligonucleotides, which are then degraded further into small acid-soluble oligonucleotides.</text>
</comment>
<evidence type="ECO:0000313" key="8">
    <source>
        <dbReference type="EMBL" id="KRK38353.1"/>
    </source>
</evidence>
<dbReference type="InterPro" id="IPR037004">
    <property type="entry name" value="Exonuc_VII_ssu_sf"/>
</dbReference>
<evidence type="ECO:0000256" key="3">
    <source>
        <dbReference type="ARBA" id="ARBA00022722"/>
    </source>
</evidence>
<keyword evidence="7" id="KW-0175">Coiled coil</keyword>
<dbReference type="Gene3D" id="1.10.287.1040">
    <property type="entry name" value="Exonuclease VII, small subunit"/>
    <property type="match status" value="1"/>
</dbReference>
<evidence type="ECO:0000256" key="2">
    <source>
        <dbReference type="ARBA" id="ARBA00022490"/>
    </source>
</evidence>
<keyword evidence="2 6" id="KW-0963">Cytoplasm</keyword>
<protein>
    <recommendedName>
        <fullName evidence="6">Exodeoxyribonuclease 7 small subunit</fullName>
        <ecNumber evidence="6">3.1.11.6</ecNumber>
    </recommendedName>
    <alternativeName>
        <fullName evidence="6">Exodeoxyribonuclease VII small subunit</fullName>
        <shortName evidence="6">Exonuclease VII small subunit</shortName>
    </alternativeName>
</protein>
<dbReference type="PANTHER" id="PTHR34137">
    <property type="entry name" value="EXODEOXYRIBONUCLEASE 7 SMALL SUBUNIT"/>
    <property type="match status" value="1"/>
</dbReference>
<comment type="catalytic activity">
    <reaction evidence="6">
        <text>Exonucleolytic cleavage in either 5'- to 3'- or 3'- to 5'-direction to yield nucleoside 5'-phosphates.</text>
        <dbReference type="EC" id="3.1.11.6"/>
    </reaction>
</comment>
<dbReference type="EMBL" id="AZCV01000001">
    <property type="protein sequence ID" value="KRK38353.1"/>
    <property type="molecule type" value="Genomic_DNA"/>
</dbReference>
<comment type="subunit">
    <text evidence="6">Heterooligomer composed of large and small subunits.</text>
</comment>
<evidence type="ECO:0000313" key="9">
    <source>
        <dbReference type="Proteomes" id="UP000050909"/>
    </source>
</evidence>
<reference evidence="8 9" key="1">
    <citation type="journal article" date="2015" name="Genome Announc.">
        <title>Expanding the biotechnology potential of lactobacilli through comparative genomics of 213 strains and associated genera.</title>
        <authorList>
            <person name="Sun Z."/>
            <person name="Harris H.M."/>
            <person name="McCann A."/>
            <person name="Guo C."/>
            <person name="Argimon S."/>
            <person name="Zhang W."/>
            <person name="Yang X."/>
            <person name="Jeffery I.B."/>
            <person name="Cooney J.C."/>
            <person name="Kagawa T.F."/>
            <person name="Liu W."/>
            <person name="Song Y."/>
            <person name="Salvetti E."/>
            <person name="Wrobel A."/>
            <person name="Rasinkangas P."/>
            <person name="Parkhill J."/>
            <person name="Rea M.C."/>
            <person name="O'Sullivan O."/>
            <person name="Ritari J."/>
            <person name="Douillard F.P."/>
            <person name="Paul Ross R."/>
            <person name="Yang R."/>
            <person name="Briner A.E."/>
            <person name="Felis G.E."/>
            <person name="de Vos W.M."/>
            <person name="Barrangou R."/>
            <person name="Klaenhammer T.R."/>
            <person name="Caufield P.W."/>
            <person name="Cui Y."/>
            <person name="Zhang H."/>
            <person name="O'Toole P.W."/>
        </authorList>
    </citation>
    <scope>NUCLEOTIDE SEQUENCE [LARGE SCALE GENOMIC DNA]</scope>
    <source>
        <strain evidence="8 9">DSM 20534</strain>
    </source>
</reference>
<evidence type="ECO:0000256" key="1">
    <source>
        <dbReference type="ARBA" id="ARBA00009998"/>
    </source>
</evidence>
<dbReference type="PANTHER" id="PTHR34137:SF1">
    <property type="entry name" value="EXODEOXYRIBONUCLEASE 7 SMALL SUBUNIT"/>
    <property type="match status" value="1"/>
</dbReference>
<dbReference type="NCBIfam" id="NF002138">
    <property type="entry name" value="PRK00977.1-2"/>
    <property type="match status" value="1"/>
</dbReference>
<keyword evidence="3 6" id="KW-0540">Nuclease</keyword>
<dbReference type="AlphaFoldDB" id="A0A0R1H3P8"/>
<evidence type="ECO:0000256" key="5">
    <source>
        <dbReference type="ARBA" id="ARBA00022839"/>
    </source>
</evidence>
<evidence type="ECO:0000256" key="6">
    <source>
        <dbReference type="HAMAP-Rule" id="MF_00337"/>
    </source>
</evidence>
<dbReference type="GO" id="GO:0008855">
    <property type="term" value="F:exodeoxyribonuclease VII activity"/>
    <property type="evidence" value="ECO:0007669"/>
    <property type="project" value="UniProtKB-UniRule"/>
</dbReference>
<dbReference type="GO" id="GO:0006308">
    <property type="term" value="P:DNA catabolic process"/>
    <property type="evidence" value="ECO:0007669"/>
    <property type="project" value="UniProtKB-UniRule"/>
</dbReference>
<dbReference type="EC" id="3.1.11.6" evidence="6"/>
<dbReference type="Proteomes" id="UP000050909">
    <property type="component" value="Unassembled WGS sequence"/>
</dbReference>
<dbReference type="PATRIC" id="fig|1423722.3.peg.35"/>
<dbReference type="SUPFAM" id="SSF116842">
    <property type="entry name" value="XseB-like"/>
    <property type="match status" value="1"/>
</dbReference>
<dbReference type="HAMAP" id="MF_00337">
    <property type="entry name" value="Exonuc_7_S"/>
    <property type="match status" value="1"/>
</dbReference>
<keyword evidence="5 6" id="KW-0269">Exonuclease</keyword>
<dbReference type="Pfam" id="PF02609">
    <property type="entry name" value="Exonuc_VII_S"/>
    <property type="match status" value="1"/>
</dbReference>
<sequence>MSNQKKSFEEQLADLEQIVTNLENGAIPLDEALTQFQTGVLLSKNLEQQLAKAEATVAKLMDEDGQVKPLDVSENPDDK</sequence>
<organism evidence="8 9">
    <name type="scientific">Amylolactobacillus amylotrophicus DSM 20534</name>
    <dbReference type="NCBI Taxonomy" id="1423722"/>
    <lineage>
        <taxon>Bacteria</taxon>
        <taxon>Bacillati</taxon>
        <taxon>Bacillota</taxon>
        <taxon>Bacilli</taxon>
        <taxon>Lactobacillales</taxon>
        <taxon>Lactobacillaceae</taxon>
        <taxon>Amylolactobacillus</taxon>
    </lineage>
</organism>
<dbReference type="GO" id="GO:0005829">
    <property type="term" value="C:cytosol"/>
    <property type="evidence" value="ECO:0007669"/>
    <property type="project" value="TreeGrafter"/>
</dbReference>
<keyword evidence="9" id="KW-1185">Reference proteome</keyword>
<comment type="similarity">
    <text evidence="1 6">Belongs to the XseB family.</text>
</comment>
<dbReference type="RefSeq" id="WP_054744861.1">
    <property type="nucleotide sequence ID" value="NZ_AZCV01000001.1"/>
</dbReference>
<evidence type="ECO:0000256" key="7">
    <source>
        <dbReference type="SAM" id="Coils"/>
    </source>
</evidence>
<dbReference type="GO" id="GO:0009318">
    <property type="term" value="C:exodeoxyribonuclease VII complex"/>
    <property type="evidence" value="ECO:0007669"/>
    <property type="project" value="UniProtKB-UniRule"/>
</dbReference>
<gene>
    <name evidence="6" type="primary">xseB</name>
    <name evidence="8" type="ORF">FC62_GL000035</name>
</gene>
<dbReference type="InterPro" id="IPR003761">
    <property type="entry name" value="Exonuc_VII_S"/>
</dbReference>
<evidence type="ECO:0000256" key="4">
    <source>
        <dbReference type="ARBA" id="ARBA00022801"/>
    </source>
</evidence>
<dbReference type="NCBIfam" id="TIGR01280">
    <property type="entry name" value="xseB"/>
    <property type="match status" value="1"/>
</dbReference>
<comment type="caution">
    <text evidence="8">The sequence shown here is derived from an EMBL/GenBank/DDBJ whole genome shotgun (WGS) entry which is preliminary data.</text>
</comment>
<feature type="coiled-coil region" evidence="7">
    <location>
        <begin position="5"/>
        <end position="63"/>
    </location>
</feature>
<proteinExistence type="inferred from homology"/>
<keyword evidence="4 6" id="KW-0378">Hydrolase</keyword>
<comment type="subcellular location">
    <subcellularLocation>
        <location evidence="6">Cytoplasm</location>
    </subcellularLocation>
</comment>